<evidence type="ECO:0000259" key="1">
    <source>
        <dbReference type="Pfam" id="PF01521"/>
    </source>
</evidence>
<dbReference type="GO" id="GO:0051539">
    <property type="term" value="F:4 iron, 4 sulfur cluster binding"/>
    <property type="evidence" value="ECO:0007669"/>
    <property type="project" value="TreeGrafter"/>
</dbReference>
<organism evidence="2 5">
    <name type="scientific">Bradyrhizobium guangdongense</name>
    <dbReference type="NCBI Taxonomy" id="1325090"/>
    <lineage>
        <taxon>Bacteria</taxon>
        <taxon>Pseudomonadati</taxon>
        <taxon>Pseudomonadota</taxon>
        <taxon>Alphaproteobacteria</taxon>
        <taxon>Hyphomicrobiales</taxon>
        <taxon>Nitrobacteraceae</taxon>
        <taxon>Bradyrhizobium</taxon>
    </lineage>
</organism>
<geneLocation type="plasmid" evidence="3 4">
    <name>unnamed</name>
</geneLocation>
<reference evidence="3 4" key="2">
    <citation type="submission" date="2018-06" db="EMBL/GenBank/DDBJ databases">
        <title>Comparative genomics of rhizobia nodulating Arachis hypogaea in China.</title>
        <authorList>
            <person name="Li Y."/>
        </authorList>
    </citation>
    <scope>NUCLEOTIDE SEQUENCE [LARGE SCALE GENOMIC DNA]</scope>
    <source>
        <strain evidence="3 4">CCBAU 51658</strain>
        <plasmid evidence="3 4">unnamed</plasmid>
    </source>
</reference>
<dbReference type="InterPro" id="IPR000361">
    <property type="entry name" value="ATAP_core_dom"/>
</dbReference>
<keyword evidence="4" id="KW-1185">Reference proteome</keyword>
<evidence type="ECO:0000313" key="2">
    <source>
        <dbReference type="EMBL" id="GGI33655.1"/>
    </source>
</evidence>
<proteinExistence type="predicted"/>
<gene>
    <name evidence="2" type="ORF">GCM10010987_75470</name>
    <name evidence="3" type="ORF">XH86_38390</name>
</gene>
<name>A0A410VI30_9BRAD</name>
<dbReference type="PANTHER" id="PTHR43011">
    <property type="entry name" value="IRON-SULFUR CLUSTER ASSEMBLY 2 HOMOLOG, MITOCHONDRIAL"/>
    <property type="match status" value="1"/>
</dbReference>
<dbReference type="InterPro" id="IPR016092">
    <property type="entry name" value="ATAP"/>
</dbReference>
<dbReference type="Gene3D" id="2.60.300.12">
    <property type="entry name" value="HesB-like domain"/>
    <property type="match status" value="1"/>
</dbReference>
<dbReference type="SUPFAM" id="SSF89360">
    <property type="entry name" value="HesB-like domain"/>
    <property type="match status" value="1"/>
</dbReference>
<evidence type="ECO:0000313" key="3">
    <source>
        <dbReference type="EMBL" id="QOZ64535.1"/>
    </source>
</evidence>
<dbReference type="AlphaFoldDB" id="A0A410VI30"/>
<accession>A0A410VI30</accession>
<dbReference type="GO" id="GO:0005506">
    <property type="term" value="F:iron ion binding"/>
    <property type="evidence" value="ECO:0007669"/>
    <property type="project" value="TreeGrafter"/>
</dbReference>
<dbReference type="Pfam" id="PF01521">
    <property type="entry name" value="Fe-S_biosyn"/>
    <property type="match status" value="1"/>
</dbReference>
<evidence type="ECO:0000313" key="4">
    <source>
        <dbReference type="Proteomes" id="UP000593880"/>
    </source>
</evidence>
<dbReference type="Proteomes" id="UP000625079">
    <property type="component" value="Unassembled WGS sequence"/>
</dbReference>
<dbReference type="InterPro" id="IPR035903">
    <property type="entry name" value="HesB-like_dom_sf"/>
</dbReference>
<dbReference type="OrthoDB" id="9801228at2"/>
<reference evidence="2" key="3">
    <citation type="submission" date="2022-12" db="EMBL/GenBank/DDBJ databases">
        <authorList>
            <person name="Sun Q."/>
            <person name="Zhou Y."/>
        </authorList>
    </citation>
    <scope>NUCLEOTIDE SEQUENCE</scope>
    <source>
        <strain evidence="2">CGMCC 1.15034</strain>
    </source>
</reference>
<keyword evidence="3" id="KW-0614">Plasmid</keyword>
<dbReference type="EMBL" id="CP030058">
    <property type="protein sequence ID" value="QOZ64535.1"/>
    <property type="molecule type" value="Genomic_DNA"/>
</dbReference>
<dbReference type="NCBIfam" id="TIGR00049">
    <property type="entry name" value="iron-sulfur cluster assembly accessory protein"/>
    <property type="match status" value="1"/>
</dbReference>
<dbReference type="RefSeq" id="WP_128929925.1">
    <property type="nucleotide sequence ID" value="NZ_BMHC01000032.1"/>
</dbReference>
<dbReference type="GO" id="GO:0051537">
    <property type="term" value="F:2 iron, 2 sulfur cluster binding"/>
    <property type="evidence" value="ECO:0007669"/>
    <property type="project" value="TreeGrafter"/>
</dbReference>
<evidence type="ECO:0000313" key="5">
    <source>
        <dbReference type="Proteomes" id="UP000625079"/>
    </source>
</evidence>
<dbReference type="EMBL" id="BMHC01000032">
    <property type="protein sequence ID" value="GGI33655.1"/>
    <property type="molecule type" value="Genomic_DNA"/>
</dbReference>
<dbReference type="PANTHER" id="PTHR43011:SF1">
    <property type="entry name" value="IRON-SULFUR CLUSTER ASSEMBLY 2 HOMOLOG, MITOCHONDRIAL"/>
    <property type="match status" value="1"/>
</dbReference>
<dbReference type="Proteomes" id="UP000593880">
    <property type="component" value="Plasmid unnamed"/>
</dbReference>
<protein>
    <submittedName>
        <fullName evidence="3">Iron-sulfur cluster assembly accessory protein</fullName>
    </submittedName>
</protein>
<sequence length="100" mass="10654">MIDLTESAVNAVKAAISMAPQQTSGLRIIVETGGCAGFKYVMALAVEANPDDTVIERHGVKLFVDRKSLTHLNGTTMDFVVGLDGSGFTFDNPNVNSHND</sequence>
<dbReference type="GO" id="GO:0016226">
    <property type="term" value="P:iron-sulfur cluster assembly"/>
    <property type="evidence" value="ECO:0007669"/>
    <property type="project" value="InterPro"/>
</dbReference>
<feature type="domain" description="Core" evidence="1">
    <location>
        <begin position="2"/>
        <end position="97"/>
    </location>
</feature>
<reference evidence="2" key="1">
    <citation type="journal article" date="2014" name="Int. J. Syst. Evol. Microbiol.">
        <title>Complete genome sequence of Corynebacterium casei LMG S-19264T (=DSM 44701T), isolated from a smear-ripened cheese.</title>
        <authorList>
            <consortium name="US DOE Joint Genome Institute (JGI-PGF)"/>
            <person name="Walter F."/>
            <person name="Albersmeier A."/>
            <person name="Kalinowski J."/>
            <person name="Ruckert C."/>
        </authorList>
    </citation>
    <scope>NUCLEOTIDE SEQUENCE</scope>
    <source>
        <strain evidence="2">CGMCC 1.15034</strain>
    </source>
</reference>